<feature type="region of interest" description="Disordered" evidence="1">
    <location>
        <begin position="126"/>
        <end position="161"/>
    </location>
</feature>
<gene>
    <name evidence="3" type="primary">LOC115219947</name>
</gene>
<dbReference type="Pfam" id="PF15874">
    <property type="entry name" value="Il2rg"/>
    <property type="match status" value="1"/>
</dbReference>
<evidence type="ECO:0000313" key="2">
    <source>
        <dbReference type="Proteomes" id="UP000515154"/>
    </source>
</evidence>
<dbReference type="RefSeq" id="XP_029646109.1">
    <property type="nucleotide sequence ID" value="XM_029790249.2"/>
</dbReference>
<dbReference type="PANTHER" id="PTHR33887">
    <property type="entry name" value="PB1 DOMAIN-CONTAINING PROTEIN"/>
    <property type="match status" value="1"/>
</dbReference>
<evidence type="ECO:0000256" key="1">
    <source>
        <dbReference type="SAM" id="MobiDB-lite"/>
    </source>
</evidence>
<dbReference type="KEGG" id="osn:115219947"/>
<feature type="compositionally biased region" description="Basic residues" evidence="1">
    <location>
        <begin position="140"/>
        <end position="149"/>
    </location>
</feature>
<dbReference type="InterPro" id="IPR039471">
    <property type="entry name" value="CXorf65-like"/>
</dbReference>
<keyword evidence="2" id="KW-1185">Reference proteome</keyword>
<reference evidence="3" key="1">
    <citation type="submission" date="2025-08" db="UniProtKB">
        <authorList>
            <consortium name="RefSeq"/>
        </authorList>
    </citation>
    <scope>IDENTIFICATION</scope>
</reference>
<dbReference type="PANTHER" id="PTHR33887:SF6">
    <property type="entry name" value="CIDE-N DOMAIN-CONTAINING PROTEIN"/>
    <property type="match status" value="1"/>
</dbReference>
<evidence type="ECO:0000313" key="3">
    <source>
        <dbReference type="RefSeq" id="XP_029646109.1"/>
    </source>
</evidence>
<dbReference type="Proteomes" id="UP000515154">
    <property type="component" value="Linkage group LG15"/>
</dbReference>
<protein>
    <submittedName>
        <fullName evidence="3">Uncharacterized protein C22orf15-like isoform X1</fullName>
    </submittedName>
</protein>
<name>A0A6P7T5Q2_9MOLL</name>
<dbReference type="AlphaFoldDB" id="A0A6P7T5Q2"/>
<proteinExistence type="predicted"/>
<accession>A0A6P7T5Q2</accession>
<organism evidence="2 3">
    <name type="scientific">Octopus sinensis</name>
    <name type="common">East Asian common octopus</name>
    <dbReference type="NCBI Taxonomy" id="2607531"/>
    <lineage>
        <taxon>Eukaryota</taxon>
        <taxon>Metazoa</taxon>
        <taxon>Spiralia</taxon>
        <taxon>Lophotrochozoa</taxon>
        <taxon>Mollusca</taxon>
        <taxon>Cephalopoda</taxon>
        <taxon>Coleoidea</taxon>
        <taxon>Octopodiformes</taxon>
        <taxon>Octopoda</taxon>
        <taxon>Incirrata</taxon>
        <taxon>Octopodidae</taxon>
        <taxon>Octopus</taxon>
    </lineage>
</organism>
<sequence length="161" mass="18469">MNIYIYISLYPVDKAFNMSERIFVTIKYGDNQHTILNPNCRMLIFTEWLKTKCKYDKNLEIDLMDFSGNILNLSSSQRPYANEVINVGDAYVLLSVERDNGNIKYISLLENLEKIHPELYNKLERLSGSSKSPARSVSGKSRKSGKNNKLKSTPSPNVNQR</sequence>